<evidence type="ECO:0000256" key="1">
    <source>
        <dbReference type="SAM" id="MobiDB-lite"/>
    </source>
</evidence>
<evidence type="ECO:0000313" key="3">
    <source>
        <dbReference type="WBParaSite" id="nRc.2.0.1.t40235-RA"/>
    </source>
</evidence>
<organism evidence="2 3">
    <name type="scientific">Romanomermis culicivorax</name>
    <name type="common">Nematode worm</name>
    <dbReference type="NCBI Taxonomy" id="13658"/>
    <lineage>
        <taxon>Eukaryota</taxon>
        <taxon>Metazoa</taxon>
        <taxon>Ecdysozoa</taxon>
        <taxon>Nematoda</taxon>
        <taxon>Enoplea</taxon>
        <taxon>Dorylaimia</taxon>
        <taxon>Mermithida</taxon>
        <taxon>Mermithoidea</taxon>
        <taxon>Mermithidae</taxon>
        <taxon>Romanomermis</taxon>
    </lineage>
</organism>
<feature type="region of interest" description="Disordered" evidence="1">
    <location>
        <begin position="1"/>
        <end position="84"/>
    </location>
</feature>
<dbReference type="WBParaSite" id="nRc.2.0.1.t40235-RA">
    <property type="protein sequence ID" value="nRc.2.0.1.t40235-RA"/>
    <property type="gene ID" value="nRc.2.0.1.g40235"/>
</dbReference>
<feature type="compositionally biased region" description="Pro residues" evidence="1">
    <location>
        <begin position="48"/>
        <end position="63"/>
    </location>
</feature>
<feature type="compositionally biased region" description="Polar residues" evidence="1">
    <location>
        <begin position="23"/>
        <end position="36"/>
    </location>
</feature>
<proteinExistence type="predicted"/>
<dbReference type="AlphaFoldDB" id="A0A915KQ79"/>
<sequence length="175" mass="19314">MLPKIKKATPPPTPVVKKGWNISAANSHQSPSSANFPSLAILADKPPASNPIPIFPSKTPPPSSSTKKTLRSPPAAASKLYKPQSMVSAERPTAAFLAVSPSLSEIIRDEESSFIHRREILNKPLKFIQIEEQALQELRIAYDADNNFDENITVERFFEGRVAEPYWQAHVAESL</sequence>
<evidence type="ECO:0000313" key="2">
    <source>
        <dbReference type="Proteomes" id="UP000887565"/>
    </source>
</evidence>
<name>A0A915KQ79_ROMCU</name>
<reference evidence="3" key="1">
    <citation type="submission" date="2022-11" db="UniProtKB">
        <authorList>
            <consortium name="WormBaseParasite"/>
        </authorList>
    </citation>
    <scope>IDENTIFICATION</scope>
</reference>
<dbReference type="Proteomes" id="UP000887565">
    <property type="component" value="Unplaced"/>
</dbReference>
<keyword evidence="2" id="KW-1185">Reference proteome</keyword>
<protein>
    <submittedName>
        <fullName evidence="3">Uncharacterized protein</fullName>
    </submittedName>
</protein>
<feature type="compositionally biased region" description="Low complexity" evidence="1">
    <location>
        <begin position="64"/>
        <end position="74"/>
    </location>
</feature>
<accession>A0A915KQ79</accession>